<dbReference type="KEGG" id="nfl:COO91_01340"/>
<accession>A0A2K8SJD9</accession>
<organism evidence="1 2">
    <name type="scientific">Nostoc flagelliforme CCNUN1</name>
    <dbReference type="NCBI Taxonomy" id="2038116"/>
    <lineage>
        <taxon>Bacteria</taxon>
        <taxon>Bacillati</taxon>
        <taxon>Cyanobacteriota</taxon>
        <taxon>Cyanophyceae</taxon>
        <taxon>Nostocales</taxon>
        <taxon>Nostocaceae</taxon>
        <taxon>Nostoc</taxon>
    </lineage>
</organism>
<dbReference type="RefSeq" id="WP_100897676.1">
    <property type="nucleotide sequence ID" value="NZ_CAWNNC010000001.1"/>
</dbReference>
<proteinExistence type="predicted"/>
<keyword evidence="2" id="KW-1185">Reference proteome</keyword>
<dbReference type="OrthoDB" id="9156551at2"/>
<dbReference type="EMBL" id="CP024785">
    <property type="protein sequence ID" value="AUB35460.1"/>
    <property type="molecule type" value="Genomic_DNA"/>
</dbReference>
<name>A0A2K8SJD9_9NOSO</name>
<dbReference type="Proteomes" id="UP000232003">
    <property type="component" value="Chromosome"/>
</dbReference>
<reference evidence="1 2" key="1">
    <citation type="submission" date="2017-11" db="EMBL/GenBank/DDBJ databases">
        <title>Complete genome of a free-living desiccation-tolerant cyanobacterium and its photosynthetic adaptation to extreme terrestrial habitat.</title>
        <authorList>
            <person name="Shang J."/>
        </authorList>
    </citation>
    <scope>NUCLEOTIDE SEQUENCE [LARGE SCALE GENOMIC DNA]</scope>
    <source>
        <strain evidence="1 2">CCNUN1</strain>
    </source>
</reference>
<evidence type="ECO:0000313" key="2">
    <source>
        <dbReference type="Proteomes" id="UP000232003"/>
    </source>
</evidence>
<evidence type="ECO:0000313" key="1">
    <source>
        <dbReference type="EMBL" id="AUB35460.1"/>
    </source>
</evidence>
<gene>
    <name evidence="1" type="ORF">COO91_01340</name>
</gene>
<sequence>MKYNLECFRELVDRLNKEAQDIKLDTYTQKVNTLKQSISGRYRFLVNDIEHLKEHWFVEPGNGEEYSVGILYTMFAHFVTLDSPYSHIWLRPRTFSSMGIDSIAVEIGQNSLSEKVHKTLEYKYRFSPNDEFNHPLILTDQIVCWDMPTGQEGELIKDSYNFYGKIYFTEELDGIGYGIADIVSHEGESYSGKVKVISLKKLLNKTFDCQWADPAPKATAFATGKGRKKSK</sequence>
<dbReference type="AlphaFoldDB" id="A0A2K8SJD9"/>
<protein>
    <submittedName>
        <fullName evidence="1">Uncharacterized protein</fullName>
    </submittedName>
</protein>